<feature type="transmembrane region" description="Helical" evidence="1">
    <location>
        <begin position="55"/>
        <end position="76"/>
    </location>
</feature>
<dbReference type="EMBL" id="JBHTIU010000001">
    <property type="protein sequence ID" value="MFD0867592.1"/>
    <property type="molecule type" value="Genomic_DNA"/>
</dbReference>
<organism evidence="2 3">
    <name type="scientific">Paenibacillus residui</name>
    <dbReference type="NCBI Taxonomy" id="629724"/>
    <lineage>
        <taxon>Bacteria</taxon>
        <taxon>Bacillati</taxon>
        <taxon>Bacillota</taxon>
        <taxon>Bacilli</taxon>
        <taxon>Bacillales</taxon>
        <taxon>Paenibacillaceae</taxon>
        <taxon>Paenibacillus</taxon>
    </lineage>
</organism>
<gene>
    <name evidence="2" type="ORF">ACFQ03_00340</name>
</gene>
<keyword evidence="1" id="KW-0812">Transmembrane</keyword>
<keyword evidence="3" id="KW-1185">Reference proteome</keyword>
<dbReference type="Proteomes" id="UP001597120">
    <property type="component" value="Unassembled WGS sequence"/>
</dbReference>
<accession>A0ABW3D2I6</accession>
<sequence length="90" mass="10202">MRKLLLFLLSLAAGCLMSVFVFMSGFYKHFFSLGAVLIGIYVFKSYETKGPKIAFILLTLVFSFLLPPTYVLFAYANGWYVPPQFLEGVQ</sequence>
<name>A0ABW3D2I6_9BACL</name>
<protein>
    <recommendedName>
        <fullName evidence="4">Maltose/maltodextrin transport system permease protein</fullName>
    </recommendedName>
</protein>
<evidence type="ECO:0000313" key="3">
    <source>
        <dbReference type="Proteomes" id="UP001597120"/>
    </source>
</evidence>
<reference evidence="3" key="1">
    <citation type="journal article" date="2019" name="Int. J. Syst. Evol. Microbiol.">
        <title>The Global Catalogue of Microorganisms (GCM) 10K type strain sequencing project: providing services to taxonomists for standard genome sequencing and annotation.</title>
        <authorList>
            <consortium name="The Broad Institute Genomics Platform"/>
            <consortium name="The Broad Institute Genome Sequencing Center for Infectious Disease"/>
            <person name="Wu L."/>
            <person name="Ma J."/>
        </authorList>
    </citation>
    <scope>NUCLEOTIDE SEQUENCE [LARGE SCALE GENOMIC DNA]</scope>
    <source>
        <strain evidence="3">CCUG 57263</strain>
    </source>
</reference>
<dbReference type="RefSeq" id="WP_144933540.1">
    <property type="nucleotide sequence ID" value="NZ_JBHTIU010000001.1"/>
</dbReference>
<evidence type="ECO:0000313" key="2">
    <source>
        <dbReference type="EMBL" id="MFD0867592.1"/>
    </source>
</evidence>
<evidence type="ECO:0000256" key="1">
    <source>
        <dbReference type="SAM" id="Phobius"/>
    </source>
</evidence>
<proteinExistence type="predicted"/>
<keyword evidence="1" id="KW-1133">Transmembrane helix</keyword>
<keyword evidence="1" id="KW-0472">Membrane</keyword>
<dbReference type="PROSITE" id="PS51257">
    <property type="entry name" value="PROKAR_LIPOPROTEIN"/>
    <property type="match status" value="1"/>
</dbReference>
<comment type="caution">
    <text evidence="2">The sequence shown here is derived from an EMBL/GenBank/DDBJ whole genome shotgun (WGS) entry which is preliminary data.</text>
</comment>
<evidence type="ECO:0008006" key="4">
    <source>
        <dbReference type="Google" id="ProtNLM"/>
    </source>
</evidence>